<dbReference type="Gene3D" id="1.10.1740.10">
    <property type="match status" value="1"/>
</dbReference>
<organism evidence="1 2">
    <name type="scientific">Cutibacterium modestum</name>
    <dbReference type="NCBI Taxonomy" id="2559073"/>
    <lineage>
        <taxon>Bacteria</taxon>
        <taxon>Bacillati</taxon>
        <taxon>Actinomycetota</taxon>
        <taxon>Actinomycetes</taxon>
        <taxon>Propionibacteriales</taxon>
        <taxon>Propionibacteriaceae</taxon>
        <taxon>Cutibacterium</taxon>
    </lineage>
</organism>
<sequence>MVADDSLGHVSLDPFTQQSFDLRWERYLPDLWIGLSRVYGDRADETLQRIRAILLQRCAERPDDLKRLDEARLLEPDWL</sequence>
<gene>
    <name evidence="1" type="ORF">KB1_14210</name>
</gene>
<dbReference type="Proteomes" id="UP000825072">
    <property type="component" value="Chromosome 1"/>
</dbReference>
<evidence type="ECO:0000313" key="1">
    <source>
        <dbReference type="EMBL" id="BCY25431.1"/>
    </source>
</evidence>
<evidence type="ECO:0000313" key="2">
    <source>
        <dbReference type="Proteomes" id="UP000825072"/>
    </source>
</evidence>
<accession>A0AAD1NWC5</accession>
<protein>
    <submittedName>
        <fullName evidence="1">Uncharacterized protein</fullName>
    </submittedName>
</protein>
<name>A0AAD1NWC5_9ACTN</name>
<dbReference type="AlphaFoldDB" id="A0AAD1NWC5"/>
<reference evidence="1" key="1">
    <citation type="submission" date="2021-06" db="EMBL/GenBank/DDBJ databases">
        <title>Genome sequence of Cutibacterium modestum strain KB17-24694.</title>
        <authorList>
            <person name="Dekio I."/>
            <person name="Asahina A."/>
            <person name="Nishida M."/>
        </authorList>
    </citation>
    <scope>NUCLEOTIDE SEQUENCE</scope>
    <source>
        <strain evidence="1">KB17-24694</strain>
    </source>
</reference>
<dbReference type="EMBL" id="AP024747">
    <property type="protein sequence ID" value="BCY25431.1"/>
    <property type="molecule type" value="Genomic_DNA"/>
</dbReference>
<proteinExistence type="predicted"/>